<dbReference type="AlphaFoldDB" id="X1FXZ1"/>
<evidence type="ECO:0000256" key="1">
    <source>
        <dbReference type="SAM" id="Phobius"/>
    </source>
</evidence>
<keyword evidence="1" id="KW-0472">Membrane</keyword>
<sequence>LHRRIGPRYSFTQITLIIAGIGTIILILSL</sequence>
<accession>X1FXZ1</accession>
<name>X1FXZ1_9ZZZZ</name>
<protein>
    <submittedName>
        <fullName evidence="2">Uncharacterized protein</fullName>
    </submittedName>
</protein>
<comment type="caution">
    <text evidence="2">The sequence shown here is derived from an EMBL/GenBank/DDBJ whole genome shotgun (WGS) entry which is preliminary data.</text>
</comment>
<feature type="transmembrane region" description="Helical" evidence="1">
    <location>
        <begin position="9"/>
        <end position="28"/>
    </location>
</feature>
<proteinExistence type="predicted"/>
<reference evidence="2" key="1">
    <citation type="journal article" date="2014" name="Front. Microbiol.">
        <title>High frequency of phylogenetically diverse reductive dehalogenase-homologous genes in deep subseafloor sedimentary metagenomes.</title>
        <authorList>
            <person name="Kawai M."/>
            <person name="Futagami T."/>
            <person name="Toyoda A."/>
            <person name="Takaki Y."/>
            <person name="Nishi S."/>
            <person name="Hori S."/>
            <person name="Arai W."/>
            <person name="Tsubouchi T."/>
            <person name="Morono Y."/>
            <person name="Uchiyama I."/>
            <person name="Ito T."/>
            <person name="Fujiyama A."/>
            <person name="Inagaki F."/>
            <person name="Takami H."/>
        </authorList>
    </citation>
    <scope>NUCLEOTIDE SEQUENCE</scope>
    <source>
        <strain evidence="2">Expedition CK06-06</strain>
    </source>
</reference>
<feature type="non-terminal residue" evidence="2">
    <location>
        <position position="1"/>
    </location>
</feature>
<gene>
    <name evidence="2" type="ORF">S03H2_07736</name>
</gene>
<dbReference type="EMBL" id="BARU01003621">
    <property type="protein sequence ID" value="GAH25638.1"/>
    <property type="molecule type" value="Genomic_DNA"/>
</dbReference>
<evidence type="ECO:0000313" key="2">
    <source>
        <dbReference type="EMBL" id="GAH25638.1"/>
    </source>
</evidence>
<keyword evidence="1" id="KW-1133">Transmembrane helix</keyword>
<organism evidence="2">
    <name type="scientific">marine sediment metagenome</name>
    <dbReference type="NCBI Taxonomy" id="412755"/>
    <lineage>
        <taxon>unclassified sequences</taxon>
        <taxon>metagenomes</taxon>
        <taxon>ecological metagenomes</taxon>
    </lineage>
</organism>
<keyword evidence="1" id="KW-0812">Transmembrane</keyword>